<dbReference type="GO" id="GO:0016891">
    <property type="term" value="F:RNA endonuclease activity producing 5'-phosphomonoesters, hydrolytic mechanism"/>
    <property type="evidence" value="ECO:0007669"/>
    <property type="project" value="TreeGrafter"/>
</dbReference>
<evidence type="ECO:0000313" key="9">
    <source>
        <dbReference type="EMBL" id="KPL58201.1"/>
    </source>
</evidence>
<evidence type="ECO:0000256" key="5">
    <source>
        <dbReference type="ARBA" id="ARBA00022963"/>
    </source>
</evidence>
<dbReference type="EC" id="3.1.4.4" evidence="3"/>
<keyword evidence="6" id="KW-0443">Lipid metabolism</keyword>
<keyword evidence="7" id="KW-0812">Transmembrane</keyword>
<feature type="domain" description="Phospholipase D-like" evidence="8">
    <location>
        <begin position="309"/>
        <end position="452"/>
    </location>
</feature>
<dbReference type="Pfam" id="PF13091">
    <property type="entry name" value="PLDc_2"/>
    <property type="match status" value="1"/>
</dbReference>
<dbReference type="CDD" id="cd09129">
    <property type="entry name" value="PLDc_unchar2_1"/>
    <property type="match status" value="1"/>
</dbReference>
<evidence type="ECO:0000256" key="1">
    <source>
        <dbReference type="ARBA" id="ARBA00000798"/>
    </source>
</evidence>
<protein>
    <recommendedName>
        <fullName evidence="3">phospholipase D</fullName>
        <ecNumber evidence="3">3.1.4.4</ecNumber>
    </recommendedName>
</protein>
<comment type="catalytic activity">
    <reaction evidence="1">
        <text>a 1,2-diacyl-sn-glycero-3-phosphocholine + H2O = a 1,2-diacyl-sn-glycero-3-phosphate + choline + H(+)</text>
        <dbReference type="Rhea" id="RHEA:14445"/>
        <dbReference type="ChEBI" id="CHEBI:15354"/>
        <dbReference type="ChEBI" id="CHEBI:15377"/>
        <dbReference type="ChEBI" id="CHEBI:15378"/>
        <dbReference type="ChEBI" id="CHEBI:57643"/>
        <dbReference type="ChEBI" id="CHEBI:58608"/>
        <dbReference type="EC" id="3.1.4.4"/>
    </reaction>
</comment>
<accession>A0A0P6VYY9</accession>
<feature type="transmembrane region" description="Helical" evidence="7">
    <location>
        <begin position="12"/>
        <end position="29"/>
    </location>
</feature>
<dbReference type="AlphaFoldDB" id="A0A0P6VYY9"/>
<dbReference type="PANTHER" id="PTHR43856">
    <property type="entry name" value="CARDIOLIPIN HYDROLASE"/>
    <property type="match status" value="1"/>
</dbReference>
<dbReference type="CDD" id="cd09130">
    <property type="entry name" value="PLDc_unchar2_2"/>
    <property type="match status" value="1"/>
</dbReference>
<dbReference type="EMBL" id="LIXZ01000018">
    <property type="protein sequence ID" value="KPL58201.1"/>
    <property type="molecule type" value="Genomic_DNA"/>
</dbReference>
<dbReference type="InterPro" id="IPR025202">
    <property type="entry name" value="PLD-like_dom"/>
</dbReference>
<comment type="similarity">
    <text evidence="2">Belongs to the phospholipase D family.</text>
</comment>
<proteinExistence type="inferred from homology"/>
<comment type="caution">
    <text evidence="9">The sequence shown here is derived from an EMBL/GenBank/DDBJ whole genome shotgun (WGS) entry which is preliminary data.</text>
</comment>
<reference evidence="9 10" key="1">
    <citation type="submission" date="2015-08" db="EMBL/GenBank/DDBJ databases">
        <title>Draft Genome Sequence of Bacillus vietnamensis UCD-SED5.</title>
        <authorList>
            <person name="Lee R.D."/>
            <person name="Jospin G."/>
            <person name="Lang J.M."/>
            <person name="Coil D.A."/>
            <person name="Eisen J.A."/>
        </authorList>
    </citation>
    <scope>NUCLEOTIDE SEQUENCE [LARGE SCALE GENOMIC DNA]</scope>
    <source>
        <strain evidence="9 10">UCD-SED5</strain>
    </source>
</reference>
<keyword evidence="7" id="KW-0472">Membrane</keyword>
<keyword evidence="7" id="KW-1133">Transmembrane helix</keyword>
<evidence type="ECO:0000256" key="2">
    <source>
        <dbReference type="ARBA" id="ARBA00008664"/>
    </source>
</evidence>
<dbReference type="PATRIC" id="fig|218284.4.peg.1808"/>
<evidence type="ECO:0000256" key="4">
    <source>
        <dbReference type="ARBA" id="ARBA00022801"/>
    </source>
</evidence>
<organism evidence="9 10">
    <name type="scientific">Rossellomorea vietnamensis</name>
    <dbReference type="NCBI Taxonomy" id="218284"/>
    <lineage>
        <taxon>Bacteria</taxon>
        <taxon>Bacillati</taxon>
        <taxon>Bacillota</taxon>
        <taxon>Bacilli</taxon>
        <taxon>Bacillales</taxon>
        <taxon>Bacillaceae</taxon>
        <taxon>Rossellomorea</taxon>
    </lineage>
</organism>
<evidence type="ECO:0000313" key="10">
    <source>
        <dbReference type="Proteomes" id="UP000050398"/>
    </source>
</evidence>
<sequence>MKKKKKWYEKKKWWIWGAIILILTVVMIYNRIKPLPPGISYASDTYTIPEGDVDFLYDLTYQKDGKELYEQSIFDEVFQTIEEADDFLILDLFLVNGYTKGDRDYPKISETLSRKIEEQMKKKPDLKVVFISDEVNTTYGSHQAKQIEPLEKLGAEVVFTDLNRLRDPNLIYSGVWRTALGWFGQDGYGWLPNPMAPSAPKVTMRSYLKLLNVKANHRKVVISEDSGLILSANPHDASGFHSNIAFQVKGDIIKDMVKAEKAVADFSGGDLNAFPSEKEVNDSVKAPPSSERSVTAQILTEREIQKGVVKALDDAKKGDEAWIGMFYLADRDIIDAIEDAAERGVDIRLVLDPNQNAFGQEKIGLPNLPIAAELHKLENEHITIRWYNTNKEQYHTKFIYVKGKKQSTVIGGSGNYTSRNLDDYNLEENLKLTAPSDNKTMVEVDDYFDRIWNNKNGTYTVDYEKYQDKLPAVKYVMYILQKIFQVTTY</sequence>
<dbReference type="Gene3D" id="3.30.870.10">
    <property type="entry name" value="Endonuclease Chain A"/>
    <property type="match status" value="1"/>
</dbReference>
<gene>
    <name evidence="9" type="ORF">AM506_17950</name>
</gene>
<keyword evidence="4" id="KW-0378">Hydrolase</keyword>
<dbReference type="Proteomes" id="UP000050398">
    <property type="component" value="Unassembled WGS sequence"/>
</dbReference>
<dbReference type="GO" id="GO:0004630">
    <property type="term" value="F:phospholipase D activity"/>
    <property type="evidence" value="ECO:0007669"/>
    <property type="project" value="UniProtKB-EC"/>
</dbReference>
<dbReference type="GO" id="GO:0016042">
    <property type="term" value="P:lipid catabolic process"/>
    <property type="evidence" value="ECO:0007669"/>
    <property type="project" value="UniProtKB-KW"/>
</dbReference>
<name>A0A0P6VYY9_9BACI</name>
<dbReference type="RefSeq" id="WP_060673999.1">
    <property type="nucleotide sequence ID" value="NZ_LIXZ01000018.1"/>
</dbReference>
<evidence type="ECO:0000256" key="7">
    <source>
        <dbReference type="SAM" id="Phobius"/>
    </source>
</evidence>
<evidence type="ECO:0000256" key="3">
    <source>
        <dbReference type="ARBA" id="ARBA00012027"/>
    </source>
</evidence>
<dbReference type="eggNOG" id="COG1502">
    <property type="taxonomic scope" value="Bacteria"/>
</dbReference>
<evidence type="ECO:0000256" key="6">
    <source>
        <dbReference type="ARBA" id="ARBA00023098"/>
    </source>
</evidence>
<keyword evidence="5" id="KW-0442">Lipid degradation</keyword>
<dbReference type="PANTHER" id="PTHR43856:SF1">
    <property type="entry name" value="MITOCHONDRIAL CARDIOLIPIN HYDROLASE"/>
    <property type="match status" value="1"/>
</dbReference>
<evidence type="ECO:0000259" key="8">
    <source>
        <dbReference type="Pfam" id="PF13091"/>
    </source>
</evidence>
<dbReference type="InterPro" id="IPR051406">
    <property type="entry name" value="PLD_domain"/>
</dbReference>
<dbReference type="SUPFAM" id="SSF56024">
    <property type="entry name" value="Phospholipase D/nuclease"/>
    <property type="match status" value="1"/>
</dbReference>